<dbReference type="EMBL" id="FORT01000007">
    <property type="protein sequence ID" value="SFJ99364.1"/>
    <property type="molecule type" value="Genomic_DNA"/>
</dbReference>
<feature type="region of interest" description="Disordered" evidence="6">
    <location>
        <begin position="359"/>
        <end position="383"/>
    </location>
</feature>
<dbReference type="InterPro" id="IPR038109">
    <property type="entry name" value="DNA_bind_recomb_sf"/>
</dbReference>
<dbReference type="Pfam" id="PF07508">
    <property type="entry name" value="Recombinase"/>
    <property type="match status" value="1"/>
</dbReference>
<reference evidence="10" key="1">
    <citation type="submission" date="2016-10" db="EMBL/GenBank/DDBJ databases">
        <authorList>
            <person name="Varghese N."/>
            <person name="Submissions S."/>
        </authorList>
    </citation>
    <scope>NUCLEOTIDE SEQUENCE [LARGE SCALE GENOMIC DNA]</scope>
    <source>
        <strain evidence="10">OK042</strain>
    </source>
</reference>
<name>A0A1I3VVE2_9BACL</name>
<dbReference type="PROSITE" id="PS51736">
    <property type="entry name" value="RECOMBINASES_3"/>
    <property type="match status" value="1"/>
</dbReference>
<dbReference type="PANTHER" id="PTHR30461:SF23">
    <property type="entry name" value="DNA RECOMBINASE-RELATED"/>
    <property type="match status" value="1"/>
</dbReference>
<feature type="domain" description="Recombinase" evidence="8">
    <location>
        <begin position="157"/>
        <end position="275"/>
    </location>
</feature>
<dbReference type="PROSITE" id="PS51737">
    <property type="entry name" value="RECOMBINASE_DNA_BIND"/>
    <property type="match status" value="1"/>
</dbReference>
<evidence type="ECO:0000256" key="1">
    <source>
        <dbReference type="ARBA" id="ARBA00022908"/>
    </source>
</evidence>
<evidence type="ECO:0000256" key="2">
    <source>
        <dbReference type="ARBA" id="ARBA00023125"/>
    </source>
</evidence>
<gene>
    <name evidence="9" type="ORF">SAMN05518846_107210</name>
</gene>
<evidence type="ECO:0000256" key="4">
    <source>
        <dbReference type="PIRSR" id="PIRSR606118-50"/>
    </source>
</evidence>
<evidence type="ECO:0000256" key="3">
    <source>
        <dbReference type="ARBA" id="ARBA00023172"/>
    </source>
</evidence>
<keyword evidence="3" id="KW-0233">DNA recombination</keyword>
<accession>A0A1I3VVE2</accession>
<dbReference type="Proteomes" id="UP000198915">
    <property type="component" value="Unassembled WGS sequence"/>
</dbReference>
<dbReference type="PANTHER" id="PTHR30461">
    <property type="entry name" value="DNA-INVERTASE FROM LAMBDOID PROPHAGE"/>
    <property type="match status" value="1"/>
</dbReference>
<keyword evidence="10" id="KW-1185">Reference proteome</keyword>
<evidence type="ECO:0000259" key="8">
    <source>
        <dbReference type="PROSITE" id="PS51737"/>
    </source>
</evidence>
<dbReference type="Gene3D" id="3.40.50.1390">
    <property type="entry name" value="Resolvase, N-terminal catalytic domain"/>
    <property type="match status" value="1"/>
</dbReference>
<dbReference type="AlphaFoldDB" id="A0A1I3VVE2"/>
<sequence length="485" mass="55017">MRTAVYIRVSTEDQAREGFSIPAQREKLLSYVHSQDWTLSKLYVDEGVSAKDTNRPALAELLQDVRSGKIDVVLVYRLDRLTRSVLDLYQLLQEFERCSVHFKSCTEVYDTTTAMGRLFITLVAALAQWERENLAERVKLGMEQMVKERKRPGGPPPFGYVLVDGALQLHPGEAGTVHTMFEQYLQGASPRQIAEQANSLGARGKNGAPWSASAVLRLLKNPVYYGALRWNHADSTQRQNPPEDWLLEESTHPAIIDEHTFLQVQQKIRDRSSRHPRVLASSFLYSGLLYCSHCGSPMRGKVTRSQTEAGNKNAHIYYVCSAKHDASCPSVALREDRVEKALLQQLMQYPKESREAAATVQSAEGSSQQQVEAHKEKTLSQKRKRWEDAYENGLISLDVFRSKLHELTSQAIPPSPAKAEAESTVPDSTNKESFLTNWDMIWNFATREEKRQLTTQLIARMEAQACSQIAHQRNREVILTDLQFR</sequence>
<evidence type="ECO:0000259" key="7">
    <source>
        <dbReference type="PROSITE" id="PS51736"/>
    </source>
</evidence>
<dbReference type="STRING" id="1884381.SAMN05518846_107210"/>
<organism evidence="9 10">
    <name type="scientific">Brevibacillus centrosporus</name>
    <dbReference type="NCBI Taxonomy" id="54910"/>
    <lineage>
        <taxon>Bacteria</taxon>
        <taxon>Bacillati</taxon>
        <taxon>Bacillota</taxon>
        <taxon>Bacilli</taxon>
        <taxon>Bacillales</taxon>
        <taxon>Paenibacillaceae</taxon>
        <taxon>Brevibacillus</taxon>
    </lineage>
</organism>
<keyword evidence="1" id="KW-0229">DNA integration</keyword>
<evidence type="ECO:0000256" key="5">
    <source>
        <dbReference type="PROSITE-ProRule" id="PRU10137"/>
    </source>
</evidence>
<keyword evidence="2" id="KW-0238">DNA-binding</keyword>
<proteinExistence type="predicted"/>
<dbReference type="RefSeq" id="WP_092268785.1">
    <property type="nucleotide sequence ID" value="NZ_FORT01000007.1"/>
</dbReference>
<protein>
    <submittedName>
        <fullName evidence="9">Site-specific DNA recombinase</fullName>
    </submittedName>
</protein>
<dbReference type="InterPro" id="IPR036162">
    <property type="entry name" value="Resolvase-like_N_sf"/>
</dbReference>
<feature type="compositionally biased region" description="Polar residues" evidence="6">
    <location>
        <begin position="359"/>
        <end position="371"/>
    </location>
</feature>
<feature type="region of interest" description="Disordered" evidence="6">
    <location>
        <begin position="411"/>
        <end position="430"/>
    </location>
</feature>
<feature type="domain" description="Resolvase/invertase-type recombinase catalytic" evidence="7">
    <location>
        <begin position="2"/>
        <end position="149"/>
    </location>
</feature>
<dbReference type="SUPFAM" id="SSF53041">
    <property type="entry name" value="Resolvase-like"/>
    <property type="match status" value="1"/>
</dbReference>
<dbReference type="GO" id="GO:0003677">
    <property type="term" value="F:DNA binding"/>
    <property type="evidence" value="ECO:0007669"/>
    <property type="project" value="UniProtKB-KW"/>
</dbReference>
<evidence type="ECO:0000313" key="10">
    <source>
        <dbReference type="Proteomes" id="UP000198915"/>
    </source>
</evidence>
<dbReference type="InterPro" id="IPR025827">
    <property type="entry name" value="Zn_ribbon_recom_dom"/>
</dbReference>
<dbReference type="CDD" id="cd03768">
    <property type="entry name" value="SR_ResInv"/>
    <property type="match status" value="1"/>
</dbReference>
<dbReference type="Gene3D" id="3.90.1750.20">
    <property type="entry name" value="Putative Large Serine Recombinase, Chain B, Domain 2"/>
    <property type="match status" value="1"/>
</dbReference>
<evidence type="ECO:0000256" key="6">
    <source>
        <dbReference type="SAM" id="MobiDB-lite"/>
    </source>
</evidence>
<dbReference type="Pfam" id="PF13408">
    <property type="entry name" value="Zn_ribbon_recom"/>
    <property type="match status" value="1"/>
</dbReference>
<dbReference type="Pfam" id="PF00239">
    <property type="entry name" value="Resolvase"/>
    <property type="match status" value="1"/>
</dbReference>
<evidence type="ECO:0000313" key="9">
    <source>
        <dbReference type="EMBL" id="SFJ99364.1"/>
    </source>
</evidence>
<dbReference type="InterPro" id="IPR011109">
    <property type="entry name" value="DNA_bind_recombinase_dom"/>
</dbReference>
<feature type="active site" description="O-(5'-phospho-DNA)-serine intermediate" evidence="4 5">
    <location>
        <position position="10"/>
    </location>
</feature>
<dbReference type="InterPro" id="IPR050639">
    <property type="entry name" value="SSR_resolvase"/>
</dbReference>
<dbReference type="GO" id="GO:0000150">
    <property type="term" value="F:DNA strand exchange activity"/>
    <property type="evidence" value="ECO:0007669"/>
    <property type="project" value="InterPro"/>
</dbReference>
<dbReference type="InterPro" id="IPR006118">
    <property type="entry name" value="Recombinase_CS"/>
</dbReference>
<dbReference type="InterPro" id="IPR006119">
    <property type="entry name" value="Resolv_N"/>
</dbReference>
<dbReference type="PROSITE" id="PS00397">
    <property type="entry name" value="RECOMBINASES_1"/>
    <property type="match status" value="1"/>
</dbReference>
<dbReference type="SMART" id="SM00857">
    <property type="entry name" value="Resolvase"/>
    <property type="match status" value="1"/>
</dbReference>
<dbReference type="GO" id="GO:0015074">
    <property type="term" value="P:DNA integration"/>
    <property type="evidence" value="ECO:0007669"/>
    <property type="project" value="UniProtKB-KW"/>
</dbReference>